<comment type="caution">
    <text evidence="1">The sequence shown here is derived from an EMBL/GenBank/DDBJ whole genome shotgun (WGS) entry which is preliminary data.</text>
</comment>
<dbReference type="Pfam" id="PF02945">
    <property type="entry name" value="Endonuclease_7"/>
    <property type="match status" value="1"/>
</dbReference>
<keyword evidence="2" id="KW-1185">Reference proteome</keyword>
<dbReference type="InterPro" id="IPR038563">
    <property type="entry name" value="Endonuclease_7_sf"/>
</dbReference>
<reference evidence="1 2" key="1">
    <citation type="submission" date="2024-06" db="EMBL/GenBank/DDBJ databases">
        <title>The Natural Products Discovery Center: Release of the First 8490 Sequenced Strains for Exploring Actinobacteria Biosynthetic Diversity.</title>
        <authorList>
            <person name="Kalkreuter E."/>
            <person name="Kautsar S.A."/>
            <person name="Yang D."/>
            <person name="Bader C.D."/>
            <person name="Teijaro C.N."/>
            <person name="Fluegel L."/>
            <person name="Davis C.M."/>
            <person name="Simpson J.R."/>
            <person name="Lauterbach L."/>
            <person name="Steele A.D."/>
            <person name="Gui C."/>
            <person name="Meng S."/>
            <person name="Li G."/>
            <person name="Viehrig K."/>
            <person name="Ye F."/>
            <person name="Su P."/>
            <person name="Kiefer A.F."/>
            <person name="Nichols A."/>
            <person name="Cepeda A.J."/>
            <person name="Yan W."/>
            <person name="Fan B."/>
            <person name="Jiang Y."/>
            <person name="Adhikari A."/>
            <person name="Zheng C.-J."/>
            <person name="Schuster L."/>
            <person name="Cowan T.M."/>
            <person name="Smanski M.J."/>
            <person name="Chevrette M.G."/>
            <person name="De Carvalho L.P.S."/>
            <person name="Shen B."/>
        </authorList>
    </citation>
    <scope>NUCLEOTIDE SEQUENCE [LARGE SCALE GENOMIC DNA]</scope>
    <source>
        <strain evidence="1 2">NPDC000634</strain>
    </source>
</reference>
<organism evidence="1 2">
    <name type="scientific">Streptomyces carpinensis</name>
    <dbReference type="NCBI Taxonomy" id="66369"/>
    <lineage>
        <taxon>Bacteria</taxon>
        <taxon>Bacillati</taxon>
        <taxon>Actinomycetota</taxon>
        <taxon>Actinomycetes</taxon>
        <taxon>Kitasatosporales</taxon>
        <taxon>Streptomycetaceae</taxon>
        <taxon>Streptomyces</taxon>
    </lineage>
</organism>
<dbReference type="InterPro" id="IPR044925">
    <property type="entry name" value="His-Me_finger_sf"/>
</dbReference>
<accession>A0ABV1VZ47</accession>
<protein>
    <submittedName>
        <fullName evidence="1">Endonuclease domain-containing protein</fullName>
    </submittedName>
</protein>
<dbReference type="InterPro" id="IPR004211">
    <property type="entry name" value="Endonuclease_7"/>
</dbReference>
<dbReference type="Gene3D" id="3.40.1800.10">
    <property type="entry name" value="His-Me finger endonucleases"/>
    <property type="match status" value="1"/>
</dbReference>
<gene>
    <name evidence="1" type="ORF">ABT317_09330</name>
</gene>
<keyword evidence="1" id="KW-0540">Nuclease</keyword>
<keyword evidence="1" id="KW-0255">Endonuclease</keyword>
<dbReference type="GO" id="GO:0004519">
    <property type="term" value="F:endonuclease activity"/>
    <property type="evidence" value="ECO:0007669"/>
    <property type="project" value="UniProtKB-KW"/>
</dbReference>
<dbReference type="Proteomes" id="UP001458415">
    <property type="component" value="Unassembled WGS sequence"/>
</dbReference>
<proteinExistence type="predicted"/>
<name>A0ABV1VZ47_9ACTN</name>
<sequence length="224" mass="24903">MPTLDDLPPYRRAKLLWEFAHLGVAGVEEMVREAQACWVPRGDRIRPRAVLGDDGLYHLAGASGMVCTPHYGKPEPTLSGEGIALADVPRQQQCRQYGKDSALHHWPPPHARTAAVRRMRAALVEALGPDCHLCRRYPGAMVDHDHETGLVRGLLCALCNRSLEQCPHVDNCPKAEYMDHPPASALGLSYPRHLEWKPGAARRTQVIGDLGFDPFAEWRLTRDG</sequence>
<dbReference type="RefSeq" id="WP_086728347.1">
    <property type="nucleotide sequence ID" value="NZ_MUBM01000234.1"/>
</dbReference>
<dbReference type="EMBL" id="JBEPCU010000102">
    <property type="protein sequence ID" value="MER6977214.1"/>
    <property type="molecule type" value="Genomic_DNA"/>
</dbReference>
<evidence type="ECO:0000313" key="2">
    <source>
        <dbReference type="Proteomes" id="UP001458415"/>
    </source>
</evidence>
<evidence type="ECO:0000313" key="1">
    <source>
        <dbReference type="EMBL" id="MER6977214.1"/>
    </source>
</evidence>
<dbReference type="SUPFAM" id="SSF54060">
    <property type="entry name" value="His-Me finger endonucleases"/>
    <property type="match status" value="1"/>
</dbReference>
<keyword evidence="1" id="KW-0378">Hydrolase</keyword>